<dbReference type="RefSeq" id="WP_019941690.1">
    <property type="nucleotide sequence ID" value="NZ_BMLI01000001.1"/>
</dbReference>
<keyword evidence="2" id="KW-1185">Reference proteome</keyword>
<comment type="caution">
    <text evidence="1">The sequence shown here is derived from an EMBL/GenBank/DDBJ whole genome shotgun (WGS) entry which is preliminary data.</text>
</comment>
<accession>A0ABQ2HCS6</accession>
<sequence>MKTFTSLEQAFEWWIKTIYPTIPPSLKEGKYRNAWRDYTFKKGISQKRMREVLSDFGEISEKVTITFDLK</sequence>
<reference evidence="2" key="1">
    <citation type="journal article" date="2019" name="Int. J. Syst. Evol. Microbiol.">
        <title>The Global Catalogue of Microorganisms (GCM) 10K type strain sequencing project: providing services to taxonomists for standard genome sequencing and annotation.</title>
        <authorList>
            <consortium name="The Broad Institute Genomics Platform"/>
            <consortium name="The Broad Institute Genome Sequencing Center for Infectious Disease"/>
            <person name="Wu L."/>
            <person name="Ma J."/>
        </authorList>
    </citation>
    <scope>NUCLEOTIDE SEQUENCE [LARGE SCALE GENOMIC DNA]</scope>
    <source>
        <strain evidence="2">CGMCC 1.6375</strain>
    </source>
</reference>
<protein>
    <submittedName>
        <fullName evidence="1">Uncharacterized protein</fullName>
    </submittedName>
</protein>
<organism evidence="1 2">
    <name type="scientific">Dyadobacter beijingensis</name>
    <dbReference type="NCBI Taxonomy" id="365489"/>
    <lineage>
        <taxon>Bacteria</taxon>
        <taxon>Pseudomonadati</taxon>
        <taxon>Bacteroidota</taxon>
        <taxon>Cytophagia</taxon>
        <taxon>Cytophagales</taxon>
        <taxon>Spirosomataceae</taxon>
        <taxon>Dyadobacter</taxon>
    </lineage>
</organism>
<name>A0ABQ2HCS6_9BACT</name>
<gene>
    <name evidence="1" type="ORF">GCM10010967_03270</name>
</gene>
<evidence type="ECO:0000313" key="1">
    <source>
        <dbReference type="EMBL" id="GGM75068.1"/>
    </source>
</evidence>
<dbReference type="EMBL" id="BMLI01000001">
    <property type="protein sequence ID" value="GGM75068.1"/>
    <property type="molecule type" value="Genomic_DNA"/>
</dbReference>
<proteinExistence type="predicted"/>
<dbReference type="Proteomes" id="UP000632339">
    <property type="component" value="Unassembled WGS sequence"/>
</dbReference>
<evidence type="ECO:0000313" key="2">
    <source>
        <dbReference type="Proteomes" id="UP000632339"/>
    </source>
</evidence>